<accession>A0A7S3QDC4</accession>
<proteinExistence type="predicted"/>
<organism evidence="1">
    <name type="scientific">Chaetoceros debilis</name>
    <dbReference type="NCBI Taxonomy" id="122233"/>
    <lineage>
        <taxon>Eukaryota</taxon>
        <taxon>Sar</taxon>
        <taxon>Stramenopiles</taxon>
        <taxon>Ochrophyta</taxon>
        <taxon>Bacillariophyta</taxon>
        <taxon>Coscinodiscophyceae</taxon>
        <taxon>Chaetocerotophycidae</taxon>
        <taxon>Chaetocerotales</taxon>
        <taxon>Chaetocerotaceae</taxon>
        <taxon>Chaetoceros</taxon>
    </lineage>
</organism>
<name>A0A7S3QDC4_9STRA</name>
<dbReference type="AlphaFoldDB" id="A0A7S3QDC4"/>
<sequence length="426" mass="47169">MTPDVTLNANGKRPNMPADTATALRAIENAESLDICQLSKEMSTRAKDVSPFAPEEIDEIIMSVKNVLPEVSDIDLDALRGLIESAGHLPHKDWEKTGQSAEVLNNILLDGKTGEGLSDDFKYMFQRVIHEGNWDAAVKHAQSTNDNGKPWAILVTGVNGIRKTTSVYQPWFQDLLDEALVHPDSEGGEKAQISLESLPTGENSFFRQLDHMIITLINHNFQKLYAMTQNAHDFEGDANVKPATEVIQNYSDYKAAMFSRYRTLSEILGVLLVRQASASNMNIMVETSGRDVAMFHYVDSFFPSDKYNKLALHFTINDLSHAESSVDNRMVQEMREGIKALKSGDVDKIIKANAGGPYGSEVLKGIQKDSDAVWDKIIEGNDEVGGDWFKASIKIEAKKDEDWTANAVLSDGSPGKVFTFVAPRQV</sequence>
<reference evidence="1" key="1">
    <citation type="submission" date="2021-01" db="EMBL/GenBank/DDBJ databases">
        <authorList>
            <person name="Corre E."/>
            <person name="Pelletier E."/>
            <person name="Niang G."/>
            <person name="Scheremetjew M."/>
            <person name="Finn R."/>
            <person name="Kale V."/>
            <person name="Holt S."/>
            <person name="Cochrane G."/>
            <person name="Meng A."/>
            <person name="Brown T."/>
            <person name="Cohen L."/>
        </authorList>
    </citation>
    <scope>NUCLEOTIDE SEQUENCE</scope>
    <source>
        <strain evidence="1">MM31A-1</strain>
    </source>
</reference>
<dbReference type="EMBL" id="HBIO01024159">
    <property type="protein sequence ID" value="CAE0473712.1"/>
    <property type="molecule type" value="Transcribed_RNA"/>
</dbReference>
<evidence type="ECO:0000313" key="1">
    <source>
        <dbReference type="EMBL" id="CAE0473712.1"/>
    </source>
</evidence>
<gene>
    <name evidence="1" type="ORF">CDEB00056_LOCUS18565</name>
</gene>
<protein>
    <submittedName>
        <fullName evidence="1">Uncharacterized protein</fullName>
    </submittedName>
</protein>